<dbReference type="InterPro" id="IPR023798">
    <property type="entry name" value="Ribosomal_uS7_dom"/>
</dbReference>
<comment type="caution">
    <text evidence="7">The sequence shown here is derived from an EMBL/GenBank/DDBJ whole genome shotgun (WGS) entry which is preliminary data.</text>
</comment>
<dbReference type="GO" id="GO:0006412">
    <property type="term" value="P:translation"/>
    <property type="evidence" value="ECO:0007669"/>
    <property type="project" value="InterPro"/>
</dbReference>
<keyword evidence="5" id="KW-0687">Ribonucleoprotein</keyword>
<sequence length="156" mass="17755">MARRSRADVRKVIPDPIYGEVLIEQITNKILMGGKKTLARNTVYEALKIIEKKTKEEPVGVLKKAVKNVRPSLEVKPRRVGGATYQVPIEVPKKRSTTLAVRWIVDYARDRRKTTFANALADEIMDASKVAGNSIKKKQDIHKMAEANRAFAHYRW</sequence>
<dbReference type="PIRSF" id="PIRSF002122">
    <property type="entry name" value="RPS7p_RPS7a_RPS5e_RPS7o"/>
    <property type="match status" value="1"/>
</dbReference>
<dbReference type="CDD" id="cd14869">
    <property type="entry name" value="uS7_Bacteria"/>
    <property type="match status" value="1"/>
</dbReference>
<keyword evidence="3" id="KW-0694">RNA-binding</keyword>
<evidence type="ECO:0000256" key="2">
    <source>
        <dbReference type="ARBA" id="ARBA00022730"/>
    </source>
</evidence>
<dbReference type="GO" id="GO:0019843">
    <property type="term" value="F:rRNA binding"/>
    <property type="evidence" value="ECO:0007669"/>
    <property type="project" value="UniProtKB-KW"/>
</dbReference>
<dbReference type="EMBL" id="LAZR01003122">
    <property type="protein sequence ID" value="KKN21754.1"/>
    <property type="molecule type" value="Genomic_DNA"/>
</dbReference>
<dbReference type="AlphaFoldDB" id="A0A0F9NV81"/>
<reference evidence="7" key="1">
    <citation type="journal article" date="2015" name="Nature">
        <title>Complex archaea that bridge the gap between prokaryotes and eukaryotes.</title>
        <authorList>
            <person name="Spang A."/>
            <person name="Saw J.H."/>
            <person name="Jorgensen S.L."/>
            <person name="Zaremba-Niedzwiedzka K."/>
            <person name="Martijn J."/>
            <person name="Lind A.E."/>
            <person name="van Eijk R."/>
            <person name="Schleper C."/>
            <person name="Guy L."/>
            <person name="Ettema T.J."/>
        </authorList>
    </citation>
    <scope>NUCLEOTIDE SEQUENCE</scope>
</reference>
<dbReference type="Pfam" id="PF00177">
    <property type="entry name" value="Ribosomal_S7"/>
    <property type="match status" value="1"/>
</dbReference>
<keyword evidence="2" id="KW-0699">rRNA-binding</keyword>
<feature type="domain" description="Small ribosomal subunit protein uS7" evidence="6">
    <location>
        <begin position="3"/>
        <end position="149"/>
    </location>
</feature>
<proteinExistence type="inferred from homology"/>
<evidence type="ECO:0000256" key="4">
    <source>
        <dbReference type="ARBA" id="ARBA00022980"/>
    </source>
</evidence>
<dbReference type="FunFam" id="1.10.455.10:FF:000001">
    <property type="entry name" value="30S ribosomal protein S7"/>
    <property type="match status" value="1"/>
</dbReference>
<gene>
    <name evidence="7" type="ORF">LCGC14_0922160</name>
</gene>
<dbReference type="InterPro" id="IPR005717">
    <property type="entry name" value="Ribosomal_uS7_bac/org-type"/>
</dbReference>
<protein>
    <recommendedName>
        <fullName evidence="6">Small ribosomal subunit protein uS7 domain-containing protein</fullName>
    </recommendedName>
</protein>
<organism evidence="7">
    <name type="scientific">marine sediment metagenome</name>
    <dbReference type="NCBI Taxonomy" id="412755"/>
    <lineage>
        <taxon>unclassified sequences</taxon>
        <taxon>metagenomes</taxon>
        <taxon>ecological metagenomes</taxon>
    </lineage>
</organism>
<evidence type="ECO:0000259" key="6">
    <source>
        <dbReference type="Pfam" id="PF00177"/>
    </source>
</evidence>
<dbReference type="SUPFAM" id="SSF47973">
    <property type="entry name" value="Ribosomal protein S7"/>
    <property type="match status" value="1"/>
</dbReference>
<dbReference type="PANTHER" id="PTHR11205">
    <property type="entry name" value="RIBOSOMAL PROTEIN S7"/>
    <property type="match status" value="1"/>
</dbReference>
<name>A0A0F9NV81_9ZZZZ</name>
<evidence type="ECO:0000256" key="5">
    <source>
        <dbReference type="ARBA" id="ARBA00023274"/>
    </source>
</evidence>
<accession>A0A0F9NV81</accession>
<dbReference type="Gene3D" id="1.10.455.10">
    <property type="entry name" value="Ribosomal protein S7 domain"/>
    <property type="match status" value="1"/>
</dbReference>
<dbReference type="InterPro" id="IPR000235">
    <property type="entry name" value="Ribosomal_uS7"/>
</dbReference>
<dbReference type="NCBIfam" id="TIGR01029">
    <property type="entry name" value="rpsG_bact"/>
    <property type="match status" value="1"/>
</dbReference>
<keyword evidence="4" id="KW-0689">Ribosomal protein</keyword>
<evidence type="ECO:0000256" key="3">
    <source>
        <dbReference type="ARBA" id="ARBA00022884"/>
    </source>
</evidence>
<dbReference type="GO" id="GO:0015935">
    <property type="term" value="C:small ribosomal subunit"/>
    <property type="evidence" value="ECO:0007669"/>
    <property type="project" value="InterPro"/>
</dbReference>
<dbReference type="HAMAP" id="MF_00480_B">
    <property type="entry name" value="Ribosomal_uS7_B"/>
    <property type="match status" value="1"/>
</dbReference>
<evidence type="ECO:0000256" key="1">
    <source>
        <dbReference type="ARBA" id="ARBA00007151"/>
    </source>
</evidence>
<comment type="similarity">
    <text evidence="1">Belongs to the universal ribosomal protein uS7 family.</text>
</comment>
<evidence type="ECO:0000313" key="7">
    <source>
        <dbReference type="EMBL" id="KKN21754.1"/>
    </source>
</evidence>
<dbReference type="GO" id="GO:0003735">
    <property type="term" value="F:structural constituent of ribosome"/>
    <property type="evidence" value="ECO:0007669"/>
    <property type="project" value="InterPro"/>
</dbReference>
<dbReference type="InterPro" id="IPR036823">
    <property type="entry name" value="Ribosomal_uS7_dom_sf"/>
</dbReference>